<keyword evidence="3" id="KW-1185">Reference proteome</keyword>
<organism evidence="2 3">
    <name type="scientific">Clostridium rhizosphaerae</name>
    <dbReference type="NCBI Taxonomy" id="2803861"/>
    <lineage>
        <taxon>Bacteria</taxon>
        <taxon>Bacillati</taxon>
        <taxon>Bacillota</taxon>
        <taxon>Clostridia</taxon>
        <taxon>Eubacteriales</taxon>
        <taxon>Clostridiaceae</taxon>
        <taxon>Clostridium</taxon>
    </lineage>
</organism>
<dbReference type="EMBL" id="JAESWC010000025">
    <property type="protein sequence ID" value="MBL4938607.1"/>
    <property type="molecule type" value="Genomic_DNA"/>
</dbReference>
<accession>A0ABS1THN5</accession>
<sequence length="185" mass="21056">MGKGIVDKLKEEFDIEDDWLPLEIHPDTPKEGMALTKRFPAAQLNRMIENLKAAGKQYGIQFNEFTILSNSHMALAAGEYAKEMGKFHEFHEEAFNSYFTQGKDIGDIEIISSIAEKVGLDSRDLLKNIQEGKYDNILEETQQIAHENEINSTPTFIIDNKYAVVGAQALESFREALMQIEREQK</sequence>
<dbReference type="InterPro" id="IPR001853">
    <property type="entry name" value="DSBA-like_thioredoxin_dom"/>
</dbReference>
<dbReference type="SUPFAM" id="SSF52833">
    <property type="entry name" value="Thioredoxin-like"/>
    <property type="match status" value="1"/>
</dbReference>
<dbReference type="Gene3D" id="3.40.30.10">
    <property type="entry name" value="Glutaredoxin"/>
    <property type="match status" value="1"/>
</dbReference>
<proteinExistence type="predicted"/>
<name>A0ABS1THN5_9CLOT</name>
<dbReference type="Proteomes" id="UP000632377">
    <property type="component" value="Unassembled WGS sequence"/>
</dbReference>
<dbReference type="InterPro" id="IPR036249">
    <property type="entry name" value="Thioredoxin-like_sf"/>
</dbReference>
<dbReference type="PANTHER" id="PTHR13887:SF41">
    <property type="entry name" value="THIOREDOXIN SUPERFAMILY PROTEIN"/>
    <property type="match status" value="1"/>
</dbReference>
<comment type="caution">
    <text evidence="2">The sequence shown here is derived from an EMBL/GenBank/DDBJ whole genome shotgun (WGS) entry which is preliminary data.</text>
</comment>
<protein>
    <submittedName>
        <fullName evidence="2">DsbA family protein</fullName>
    </submittedName>
</protein>
<evidence type="ECO:0000313" key="3">
    <source>
        <dbReference type="Proteomes" id="UP000632377"/>
    </source>
</evidence>
<dbReference type="Pfam" id="PF01323">
    <property type="entry name" value="DSBA"/>
    <property type="match status" value="1"/>
</dbReference>
<reference evidence="2 3" key="1">
    <citation type="submission" date="2021-01" db="EMBL/GenBank/DDBJ databases">
        <title>Genome public.</title>
        <authorList>
            <person name="Liu C."/>
            <person name="Sun Q."/>
        </authorList>
    </citation>
    <scope>NUCLEOTIDE SEQUENCE [LARGE SCALE GENOMIC DNA]</scope>
    <source>
        <strain evidence="2 3">YIM B02515</strain>
    </source>
</reference>
<evidence type="ECO:0000313" key="2">
    <source>
        <dbReference type="EMBL" id="MBL4938607.1"/>
    </source>
</evidence>
<dbReference type="PANTHER" id="PTHR13887">
    <property type="entry name" value="GLUTATHIONE S-TRANSFERASE KAPPA"/>
    <property type="match status" value="1"/>
</dbReference>
<feature type="domain" description="DSBA-like thioredoxin" evidence="1">
    <location>
        <begin position="6"/>
        <end position="177"/>
    </location>
</feature>
<gene>
    <name evidence="2" type="ORF">JK636_23155</name>
</gene>
<dbReference type="RefSeq" id="WP_202751404.1">
    <property type="nucleotide sequence ID" value="NZ_JAESWC010000025.1"/>
</dbReference>
<evidence type="ECO:0000259" key="1">
    <source>
        <dbReference type="Pfam" id="PF01323"/>
    </source>
</evidence>